<name>A0ABP6CQU3_9ACTN</name>
<evidence type="ECO:0000313" key="2">
    <source>
        <dbReference type="Proteomes" id="UP001501509"/>
    </source>
</evidence>
<evidence type="ECO:0000313" key="1">
    <source>
        <dbReference type="EMBL" id="GAA2626290.1"/>
    </source>
</evidence>
<proteinExistence type="predicted"/>
<accession>A0ABP6CQU3</accession>
<dbReference type="RefSeq" id="WP_344547154.1">
    <property type="nucleotide sequence ID" value="NZ_BAAATD010000013.1"/>
</dbReference>
<protein>
    <submittedName>
        <fullName evidence="1">Uncharacterized protein</fullName>
    </submittedName>
</protein>
<comment type="caution">
    <text evidence="1">The sequence shown here is derived from an EMBL/GenBank/DDBJ whole genome shotgun (WGS) entry which is preliminary data.</text>
</comment>
<sequence length="195" mass="20396">MADIELPEMLTAAAAVLERTGEIAPVTVTCDRATVLPPVTISPASRTLPGAVQRGVVPTIADAMGWHVRRSSDEDGVSACGRVGATEVETLVLPLASHPGDRPGPRRASTAAHAELLRALVDWSAALPVQVRALTVAERTATEHAGGQDSSALGVRLTVRDHAHVDAVRAEVIVPIDPDRWSGLRGLVMVPTGHT</sequence>
<dbReference type="EMBL" id="BAAATD010000013">
    <property type="protein sequence ID" value="GAA2626290.1"/>
    <property type="molecule type" value="Genomic_DNA"/>
</dbReference>
<gene>
    <name evidence="1" type="ORF">GCM10010411_73960</name>
</gene>
<dbReference type="Proteomes" id="UP001501509">
    <property type="component" value="Unassembled WGS sequence"/>
</dbReference>
<organism evidence="1 2">
    <name type="scientific">Actinomadura fulvescens</name>
    <dbReference type="NCBI Taxonomy" id="46160"/>
    <lineage>
        <taxon>Bacteria</taxon>
        <taxon>Bacillati</taxon>
        <taxon>Actinomycetota</taxon>
        <taxon>Actinomycetes</taxon>
        <taxon>Streptosporangiales</taxon>
        <taxon>Thermomonosporaceae</taxon>
        <taxon>Actinomadura</taxon>
    </lineage>
</organism>
<keyword evidence="2" id="KW-1185">Reference proteome</keyword>
<reference evidence="2" key="1">
    <citation type="journal article" date="2019" name="Int. J. Syst. Evol. Microbiol.">
        <title>The Global Catalogue of Microorganisms (GCM) 10K type strain sequencing project: providing services to taxonomists for standard genome sequencing and annotation.</title>
        <authorList>
            <consortium name="The Broad Institute Genomics Platform"/>
            <consortium name="The Broad Institute Genome Sequencing Center for Infectious Disease"/>
            <person name="Wu L."/>
            <person name="Ma J."/>
        </authorList>
    </citation>
    <scope>NUCLEOTIDE SEQUENCE [LARGE SCALE GENOMIC DNA]</scope>
    <source>
        <strain evidence="2">JCM 6833</strain>
    </source>
</reference>